<evidence type="ECO:0000256" key="11">
    <source>
        <dbReference type="ARBA" id="ARBA00023239"/>
    </source>
</evidence>
<comment type="similarity">
    <text evidence="4 13">Belongs to the TrpB family.</text>
</comment>
<evidence type="ECO:0000256" key="7">
    <source>
        <dbReference type="ARBA" id="ARBA00022822"/>
    </source>
</evidence>
<keyword evidence="18" id="KW-1185">Reference proteome</keyword>
<comment type="catalytic activity">
    <reaction evidence="14">
        <text>N-(5-phospho-beta-D-ribosyl)anthranilate = 1-(2-carboxyphenylamino)-1-deoxy-D-ribulose 5-phosphate</text>
        <dbReference type="Rhea" id="RHEA:21540"/>
        <dbReference type="ChEBI" id="CHEBI:18277"/>
        <dbReference type="ChEBI" id="CHEBI:58613"/>
        <dbReference type="EC" id="5.3.1.24"/>
    </reaction>
</comment>
<sequence>MKDTSNITQQATKQTDSAAIKLKICGMKYQDNIEQVASLQPDYLGFIFYDKTPRNYDAKTITNVPESIKKTGVFVNAEISTIIKTVTDYNLQAVQLHGHESPYYCSILKSTKLFTKNKVEIIKVFSVNESFNFNQLEPYEVVCDYFLFDTKGKLPGGNGYKFDWSLLNNYPSTKPFFLSGGIGLSDVDVINKFKTSEASKYCYAIDINSKFEIEPGLKKVSALKAFKNHLNNKNMNLYNVDEKGYYGEFGGAYIPEMLYPNVEELRQKYLEVMSEPSFKEEFNQLLKDYVGRPSPLYFAKRLSEKYNTKIYLKREDLNHTGAHKINNTIGQILMAKRLGKHRIIAETGAGQHGVATATVCALMGLECIVYMGEIDIARQAPNVARMKMLGATVVPAKSGSRTLKDATNEAIRDWINNPIDTHYIIGSAIGPHPYPDMVTRFQAVISEEIKWQLLEHENKENPDYVVACIGGGSNAAGTYYHYLHDEDVKIIAVEAAGLGVDSGESAATSVLGKEGIIHGCKTLLMQTNDGQITEPYSISAGLDYPGVGPMHAHLAKTGRAEFMSITDDQAMNAGLELCKLEGIIPAIESSHALAIFEQKTFKPDDIVVVSLSGRGDKDLNNYIEYFKI</sequence>
<dbReference type="Gene3D" id="3.40.50.1100">
    <property type="match status" value="2"/>
</dbReference>
<dbReference type="SUPFAM" id="SSF53686">
    <property type="entry name" value="Tryptophan synthase beta subunit-like PLP-dependent enzymes"/>
    <property type="match status" value="1"/>
</dbReference>
<dbReference type="InterPro" id="IPR001926">
    <property type="entry name" value="TrpB-like_PALP"/>
</dbReference>
<dbReference type="EMBL" id="JAJAPW010000007">
    <property type="protein sequence ID" value="MCB4799996.1"/>
    <property type="molecule type" value="Genomic_DNA"/>
</dbReference>
<dbReference type="PANTHER" id="PTHR48077">
    <property type="entry name" value="TRYPTOPHAN SYNTHASE-RELATED"/>
    <property type="match status" value="1"/>
</dbReference>
<evidence type="ECO:0000256" key="9">
    <source>
        <dbReference type="ARBA" id="ARBA00023141"/>
    </source>
</evidence>
<dbReference type="HAMAP" id="MF_00135">
    <property type="entry name" value="PRAI"/>
    <property type="match status" value="1"/>
</dbReference>
<dbReference type="Proteomes" id="UP001139199">
    <property type="component" value="Unassembled WGS sequence"/>
</dbReference>
<keyword evidence="11 13" id="KW-0456">Lyase</keyword>
<feature type="domain" description="N-(5'phosphoribosyl) anthranilate isomerase (PRAI)" evidence="16">
    <location>
        <begin position="23"/>
        <end position="226"/>
    </location>
</feature>
<evidence type="ECO:0000256" key="10">
    <source>
        <dbReference type="ARBA" id="ARBA00023235"/>
    </source>
</evidence>
<dbReference type="InterPro" id="IPR023026">
    <property type="entry name" value="Trp_synth_beta/beta-like"/>
</dbReference>
<accession>A0A9X1I251</accession>
<evidence type="ECO:0000256" key="13">
    <source>
        <dbReference type="HAMAP-Rule" id="MF_00133"/>
    </source>
</evidence>
<keyword evidence="9 14" id="KW-0057">Aromatic amino acid biosynthesis</keyword>
<comment type="catalytic activity">
    <reaction evidence="12 13">
        <text>(1S,2R)-1-C-(indol-3-yl)glycerol 3-phosphate + L-serine = D-glyceraldehyde 3-phosphate + L-tryptophan + H2O</text>
        <dbReference type="Rhea" id="RHEA:10532"/>
        <dbReference type="ChEBI" id="CHEBI:15377"/>
        <dbReference type="ChEBI" id="CHEBI:33384"/>
        <dbReference type="ChEBI" id="CHEBI:57912"/>
        <dbReference type="ChEBI" id="CHEBI:58866"/>
        <dbReference type="ChEBI" id="CHEBI:59776"/>
        <dbReference type="EC" id="4.2.1.20"/>
    </reaction>
</comment>
<dbReference type="CDD" id="cd06446">
    <property type="entry name" value="Trp-synth_B"/>
    <property type="match status" value="1"/>
</dbReference>
<dbReference type="SUPFAM" id="SSF51366">
    <property type="entry name" value="Ribulose-phoshate binding barrel"/>
    <property type="match status" value="1"/>
</dbReference>
<keyword evidence="7 14" id="KW-0822">Tryptophan biosynthesis</keyword>
<dbReference type="EC" id="5.3.1.24" evidence="14"/>
<evidence type="ECO:0000256" key="6">
    <source>
        <dbReference type="ARBA" id="ARBA00022605"/>
    </source>
</evidence>
<evidence type="ECO:0000256" key="5">
    <source>
        <dbReference type="ARBA" id="ARBA00011270"/>
    </source>
</evidence>
<dbReference type="InterPro" id="IPR001240">
    <property type="entry name" value="PRAI_dom"/>
</dbReference>
<keyword evidence="6 14" id="KW-0028">Amino-acid biosynthesis</keyword>
<dbReference type="FunFam" id="3.40.50.1100:FF:000001">
    <property type="entry name" value="Tryptophan synthase beta chain"/>
    <property type="match status" value="1"/>
</dbReference>
<protein>
    <recommendedName>
        <fullName evidence="13 14">Multifunctional fusion protein</fullName>
    </recommendedName>
    <domain>
        <recommendedName>
            <fullName evidence="14">N-(5'-phosphoribosyl)anthranilate isomerase</fullName>
            <shortName evidence="14">PRAI</shortName>
            <ecNumber evidence="14">5.3.1.24</ecNumber>
        </recommendedName>
    </domain>
    <domain>
        <recommendedName>
            <fullName evidence="13">Tryptophan synthase beta chain</fullName>
            <ecNumber evidence="13">4.2.1.20</ecNumber>
        </recommendedName>
    </domain>
</protein>
<evidence type="ECO:0000256" key="8">
    <source>
        <dbReference type="ARBA" id="ARBA00022898"/>
    </source>
</evidence>
<dbReference type="PROSITE" id="PS00168">
    <property type="entry name" value="TRP_SYNTHASE_BETA"/>
    <property type="match status" value="1"/>
</dbReference>
<proteinExistence type="inferred from homology"/>
<evidence type="ECO:0000256" key="2">
    <source>
        <dbReference type="ARBA" id="ARBA00004664"/>
    </source>
</evidence>
<evidence type="ECO:0000313" key="18">
    <source>
        <dbReference type="Proteomes" id="UP001139199"/>
    </source>
</evidence>
<dbReference type="GO" id="GO:0004640">
    <property type="term" value="F:phosphoribosylanthranilate isomerase activity"/>
    <property type="evidence" value="ECO:0007669"/>
    <property type="project" value="UniProtKB-UniRule"/>
</dbReference>
<comment type="pathway">
    <text evidence="2 14">Amino-acid biosynthesis; L-tryptophan biosynthesis; L-tryptophan from chorismate: step 3/5.</text>
</comment>
<dbReference type="InterPro" id="IPR036052">
    <property type="entry name" value="TrpB-like_PALP_sf"/>
</dbReference>
<reference evidence="17" key="1">
    <citation type="submission" date="2021-10" db="EMBL/GenBank/DDBJ databases">
        <title>Tamlana sargassums sp. nov., and Tamlana laminarinivorans sp. nov., two new bacteria isolated from the brown alga.</title>
        <authorList>
            <person name="Li J."/>
        </authorList>
    </citation>
    <scope>NUCLEOTIDE SEQUENCE</scope>
    <source>
        <strain evidence="17">PT2-4</strain>
    </source>
</reference>
<evidence type="ECO:0000256" key="4">
    <source>
        <dbReference type="ARBA" id="ARBA00009982"/>
    </source>
</evidence>
<organism evidence="17 18">
    <name type="scientific">Neotamlana laminarinivorans</name>
    <dbReference type="NCBI Taxonomy" id="2883124"/>
    <lineage>
        <taxon>Bacteria</taxon>
        <taxon>Pseudomonadati</taxon>
        <taxon>Bacteroidota</taxon>
        <taxon>Flavobacteriia</taxon>
        <taxon>Flavobacteriales</taxon>
        <taxon>Flavobacteriaceae</taxon>
        <taxon>Neotamlana</taxon>
    </lineage>
</organism>
<dbReference type="CDD" id="cd00405">
    <property type="entry name" value="PRAI"/>
    <property type="match status" value="1"/>
</dbReference>
<dbReference type="Gene3D" id="3.20.20.70">
    <property type="entry name" value="Aldolase class I"/>
    <property type="match status" value="1"/>
</dbReference>
<gene>
    <name evidence="13 17" type="primary">trpB</name>
    <name evidence="14" type="synonym">trpF</name>
    <name evidence="17" type="ORF">LG649_14170</name>
</gene>
<dbReference type="Pfam" id="PF00697">
    <property type="entry name" value="PRAI"/>
    <property type="match status" value="1"/>
</dbReference>
<dbReference type="InterPro" id="IPR006653">
    <property type="entry name" value="Trp_synth_b_CS"/>
</dbReference>
<comment type="similarity">
    <text evidence="14">Belongs to the TrpF family.</text>
</comment>
<evidence type="ECO:0000259" key="16">
    <source>
        <dbReference type="Pfam" id="PF00697"/>
    </source>
</evidence>
<dbReference type="GO" id="GO:0004834">
    <property type="term" value="F:tryptophan synthase activity"/>
    <property type="evidence" value="ECO:0007669"/>
    <property type="project" value="UniProtKB-UniRule"/>
</dbReference>
<comment type="pathway">
    <text evidence="3 13">Amino-acid biosynthesis; L-tryptophan biosynthesis; L-tryptophan from chorismate: step 5/5.</text>
</comment>
<keyword evidence="10 14" id="KW-0413">Isomerase</keyword>
<comment type="function">
    <text evidence="13">The beta subunit is responsible for the synthesis of L-tryptophan from indole and L-serine.</text>
</comment>
<name>A0A9X1I251_9FLAO</name>
<comment type="cofactor">
    <cofactor evidence="1 13">
        <name>pyridoxal 5'-phosphate</name>
        <dbReference type="ChEBI" id="CHEBI:597326"/>
    </cofactor>
</comment>
<feature type="modified residue" description="N6-(pyridoxal phosphate)lysine" evidence="13">
    <location>
        <position position="324"/>
    </location>
</feature>
<feature type="domain" description="Tryptophan synthase beta chain-like PALP" evidence="15">
    <location>
        <begin position="291"/>
        <end position="613"/>
    </location>
</feature>
<dbReference type="EC" id="4.2.1.20" evidence="13"/>
<evidence type="ECO:0000259" key="15">
    <source>
        <dbReference type="Pfam" id="PF00291"/>
    </source>
</evidence>
<dbReference type="HAMAP" id="MF_00133">
    <property type="entry name" value="Trp_synth_beta"/>
    <property type="match status" value="1"/>
</dbReference>
<evidence type="ECO:0000256" key="1">
    <source>
        <dbReference type="ARBA" id="ARBA00001933"/>
    </source>
</evidence>
<dbReference type="InterPro" id="IPR006654">
    <property type="entry name" value="Trp_synth_beta"/>
</dbReference>
<dbReference type="AlphaFoldDB" id="A0A9X1I251"/>
<evidence type="ECO:0000256" key="12">
    <source>
        <dbReference type="ARBA" id="ARBA00049047"/>
    </source>
</evidence>
<dbReference type="GO" id="GO:0005737">
    <property type="term" value="C:cytoplasm"/>
    <property type="evidence" value="ECO:0007669"/>
    <property type="project" value="TreeGrafter"/>
</dbReference>
<comment type="caution">
    <text evidence="17">The sequence shown here is derived from an EMBL/GenBank/DDBJ whole genome shotgun (WGS) entry which is preliminary data.</text>
</comment>
<dbReference type="InterPro" id="IPR013785">
    <property type="entry name" value="Aldolase_TIM"/>
</dbReference>
<dbReference type="Pfam" id="PF00291">
    <property type="entry name" value="PALP"/>
    <property type="match status" value="1"/>
</dbReference>
<dbReference type="FunFam" id="3.40.50.1100:FF:000004">
    <property type="entry name" value="Tryptophan synthase beta chain"/>
    <property type="match status" value="1"/>
</dbReference>
<dbReference type="NCBIfam" id="TIGR00263">
    <property type="entry name" value="trpB"/>
    <property type="match status" value="1"/>
</dbReference>
<comment type="subunit">
    <text evidence="5 13">Tetramer of two alpha and two beta chains.</text>
</comment>
<dbReference type="PANTHER" id="PTHR48077:SF3">
    <property type="entry name" value="TRYPTOPHAN SYNTHASE"/>
    <property type="match status" value="1"/>
</dbReference>
<evidence type="ECO:0000256" key="3">
    <source>
        <dbReference type="ARBA" id="ARBA00004733"/>
    </source>
</evidence>
<dbReference type="InterPro" id="IPR011060">
    <property type="entry name" value="RibuloseP-bd_barrel"/>
</dbReference>
<evidence type="ECO:0000256" key="14">
    <source>
        <dbReference type="HAMAP-Rule" id="MF_00135"/>
    </source>
</evidence>
<keyword evidence="8 13" id="KW-0663">Pyridoxal phosphate</keyword>
<evidence type="ECO:0000313" key="17">
    <source>
        <dbReference type="EMBL" id="MCB4799996.1"/>
    </source>
</evidence>